<keyword evidence="1" id="KW-0812">Transmembrane</keyword>
<gene>
    <name evidence="2" type="ORF">TIFTF001_035487</name>
</gene>
<evidence type="ECO:0000313" key="2">
    <source>
        <dbReference type="EMBL" id="GMN66415.1"/>
    </source>
</evidence>
<dbReference type="EMBL" id="BTGU01000322">
    <property type="protein sequence ID" value="GMN66415.1"/>
    <property type="molecule type" value="Genomic_DNA"/>
</dbReference>
<accession>A0AA88E4W3</accession>
<comment type="caution">
    <text evidence="2">The sequence shown here is derived from an EMBL/GenBank/DDBJ whole genome shotgun (WGS) entry which is preliminary data.</text>
</comment>
<keyword evidence="1" id="KW-0472">Membrane</keyword>
<sequence length="127" mass="14554">MRFFDVRYAAMVVMNFLKPTPWEWDLPYLERSAVPNGWTKSNYFLVNSLLMILFSVTSMELCLCTNSALIIRFQLVGFSRHIALSLLVNGEPPPAAQAVFDISHGEEILPFSEVTDDIYLTGFEYTY</sequence>
<dbReference type="Proteomes" id="UP001187192">
    <property type="component" value="Unassembled WGS sequence"/>
</dbReference>
<name>A0AA88E4W3_FICCA</name>
<organism evidence="2 3">
    <name type="scientific">Ficus carica</name>
    <name type="common">Common fig</name>
    <dbReference type="NCBI Taxonomy" id="3494"/>
    <lineage>
        <taxon>Eukaryota</taxon>
        <taxon>Viridiplantae</taxon>
        <taxon>Streptophyta</taxon>
        <taxon>Embryophyta</taxon>
        <taxon>Tracheophyta</taxon>
        <taxon>Spermatophyta</taxon>
        <taxon>Magnoliopsida</taxon>
        <taxon>eudicotyledons</taxon>
        <taxon>Gunneridae</taxon>
        <taxon>Pentapetalae</taxon>
        <taxon>rosids</taxon>
        <taxon>fabids</taxon>
        <taxon>Rosales</taxon>
        <taxon>Moraceae</taxon>
        <taxon>Ficeae</taxon>
        <taxon>Ficus</taxon>
    </lineage>
</organism>
<dbReference type="AlphaFoldDB" id="A0AA88E4W3"/>
<keyword evidence="3" id="KW-1185">Reference proteome</keyword>
<protein>
    <submittedName>
        <fullName evidence="2">Uncharacterized protein</fullName>
    </submittedName>
</protein>
<feature type="transmembrane region" description="Helical" evidence="1">
    <location>
        <begin position="44"/>
        <end position="71"/>
    </location>
</feature>
<reference evidence="2" key="1">
    <citation type="submission" date="2023-07" db="EMBL/GenBank/DDBJ databases">
        <title>draft genome sequence of fig (Ficus carica).</title>
        <authorList>
            <person name="Takahashi T."/>
            <person name="Nishimura K."/>
        </authorList>
    </citation>
    <scope>NUCLEOTIDE SEQUENCE</scope>
</reference>
<keyword evidence="1" id="KW-1133">Transmembrane helix</keyword>
<evidence type="ECO:0000256" key="1">
    <source>
        <dbReference type="SAM" id="Phobius"/>
    </source>
</evidence>
<evidence type="ECO:0000313" key="3">
    <source>
        <dbReference type="Proteomes" id="UP001187192"/>
    </source>
</evidence>
<proteinExistence type="predicted"/>